<feature type="compositionally biased region" description="Acidic residues" evidence="5">
    <location>
        <begin position="16"/>
        <end position="32"/>
    </location>
</feature>
<dbReference type="EMBL" id="JAPWTK010001297">
    <property type="protein sequence ID" value="KAJ8933104.1"/>
    <property type="molecule type" value="Genomic_DNA"/>
</dbReference>
<dbReference type="AlphaFoldDB" id="A0AAV8X2X0"/>
<organism evidence="7 8">
    <name type="scientific">Aromia moschata</name>
    <dbReference type="NCBI Taxonomy" id="1265417"/>
    <lineage>
        <taxon>Eukaryota</taxon>
        <taxon>Metazoa</taxon>
        <taxon>Ecdysozoa</taxon>
        <taxon>Arthropoda</taxon>
        <taxon>Hexapoda</taxon>
        <taxon>Insecta</taxon>
        <taxon>Pterygota</taxon>
        <taxon>Neoptera</taxon>
        <taxon>Endopterygota</taxon>
        <taxon>Coleoptera</taxon>
        <taxon>Polyphaga</taxon>
        <taxon>Cucujiformia</taxon>
        <taxon>Chrysomeloidea</taxon>
        <taxon>Cerambycidae</taxon>
        <taxon>Cerambycinae</taxon>
        <taxon>Callichromatini</taxon>
        <taxon>Aromia</taxon>
    </lineage>
</organism>
<proteinExistence type="predicted"/>
<dbReference type="Proteomes" id="UP001162162">
    <property type="component" value="Unassembled WGS sequence"/>
</dbReference>
<accession>A0AAV8X2X0</accession>
<sequence length="145" mass="16768">MKTTLQPKVELPDYLSDVDIDDDARDDNENDNLEGLSNFYSPPDVTELSGGMEIIPQTTVYNYKDAKQDSPGQGNDSRKLHSLDPRPCEECGKVYSNLSNLRQHMKLIHYPTYVQCQYCRKSFKTGPVFTETYNQCTRWPQQRIH</sequence>
<dbReference type="Gene3D" id="3.30.160.60">
    <property type="entry name" value="Classic Zinc Finger"/>
    <property type="match status" value="1"/>
</dbReference>
<keyword evidence="3" id="KW-0862">Zinc</keyword>
<dbReference type="SMART" id="SM00355">
    <property type="entry name" value="ZnF_C2H2"/>
    <property type="match status" value="1"/>
</dbReference>
<evidence type="ECO:0000256" key="1">
    <source>
        <dbReference type="ARBA" id="ARBA00022723"/>
    </source>
</evidence>
<evidence type="ECO:0000259" key="6">
    <source>
        <dbReference type="PROSITE" id="PS50157"/>
    </source>
</evidence>
<evidence type="ECO:0000313" key="7">
    <source>
        <dbReference type="EMBL" id="KAJ8933104.1"/>
    </source>
</evidence>
<dbReference type="FunFam" id="3.30.160.60:FF:000446">
    <property type="entry name" value="Zinc finger protein"/>
    <property type="match status" value="1"/>
</dbReference>
<evidence type="ECO:0000256" key="4">
    <source>
        <dbReference type="PROSITE-ProRule" id="PRU00042"/>
    </source>
</evidence>
<keyword evidence="2 4" id="KW-0863">Zinc-finger</keyword>
<dbReference type="GO" id="GO:0005634">
    <property type="term" value="C:nucleus"/>
    <property type="evidence" value="ECO:0007669"/>
    <property type="project" value="UniProtKB-ARBA"/>
</dbReference>
<dbReference type="Pfam" id="PF00096">
    <property type="entry name" value="zf-C2H2"/>
    <property type="match status" value="1"/>
</dbReference>
<dbReference type="InterPro" id="IPR036236">
    <property type="entry name" value="Znf_C2H2_sf"/>
</dbReference>
<name>A0AAV8X2X0_9CUCU</name>
<evidence type="ECO:0000313" key="8">
    <source>
        <dbReference type="Proteomes" id="UP001162162"/>
    </source>
</evidence>
<keyword evidence="8" id="KW-1185">Reference proteome</keyword>
<dbReference type="SUPFAM" id="SSF57667">
    <property type="entry name" value="beta-beta-alpha zinc fingers"/>
    <property type="match status" value="1"/>
</dbReference>
<gene>
    <name evidence="7" type="ORF">NQ318_016877</name>
</gene>
<evidence type="ECO:0000256" key="2">
    <source>
        <dbReference type="ARBA" id="ARBA00022771"/>
    </source>
</evidence>
<protein>
    <recommendedName>
        <fullName evidence="6">C2H2-type domain-containing protein</fullName>
    </recommendedName>
</protein>
<dbReference type="InterPro" id="IPR013087">
    <property type="entry name" value="Znf_C2H2_type"/>
</dbReference>
<comment type="caution">
    <text evidence="7">The sequence shown here is derived from an EMBL/GenBank/DDBJ whole genome shotgun (WGS) entry which is preliminary data.</text>
</comment>
<feature type="region of interest" description="Disordered" evidence="5">
    <location>
        <begin position="62"/>
        <end position="84"/>
    </location>
</feature>
<dbReference type="PROSITE" id="PS00028">
    <property type="entry name" value="ZINC_FINGER_C2H2_1"/>
    <property type="match status" value="1"/>
</dbReference>
<evidence type="ECO:0000256" key="5">
    <source>
        <dbReference type="SAM" id="MobiDB-lite"/>
    </source>
</evidence>
<dbReference type="GO" id="GO:0008270">
    <property type="term" value="F:zinc ion binding"/>
    <property type="evidence" value="ECO:0007669"/>
    <property type="project" value="UniProtKB-KW"/>
</dbReference>
<reference evidence="7" key="1">
    <citation type="journal article" date="2023" name="Insect Mol. Biol.">
        <title>Genome sequencing provides insights into the evolution of gene families encoding plant cell wall-degrading enzymes in longhorned beetles.</title>
        <authorList>
            <person name="Shin N.R."/>
            <person name="Okamura Y."/>
            <person name="Kirsch R."/>
            <person name="Pauchet Y."/>
        </authorList>
    </citation>
    <scope>NUCLEOTIDE SEQUENCE</scope>
    <source>
        <strain evidence="7">AMC_N1</strain>
    </source>
</reference>
<feature type="domain" description="C2H2-type" evidence="6">
    <location>
        <begin position="86"/>
        <end position="109"/>
    </location>
</feature>
<feature type="region of interest" description="Disordered" evidence="5">
    <location>
        <begin position="1"/>
        <end position="42"/>
    </location>
</feature>
<evidence type="ECO:0000256" key="3">
    <source>
        <dbReference type="ARBA" id="ARBA00022833"/>
    </source>
</evidence>
<keyword evidence="1" id="KW-0479">Metal-binding</keyword>
<dbReference type="PROSITE" id="PS50157">
    <property type="entry name" value="ZINC_FINGER_C2H2_2"/>
    <property type="match status" value="1"/>
</dbReference>